<evidence type="ECO:0000313" key="1">
    <source>
        <dbReference type="EMBL" id="AKM82225.1"/>
    </source>
</evidence>
<proteinExistence type="predicted"/>
<dbReference type="Proteomes" id="UP000035648">
    <property type="component" value="Chromosome"/>
</dbReference>
<name>A0A0G4B3W0_9BACT</name>
<dbReference type="AlphaFoldDB" id="A0A0G4B3W0"/>
<sequence>MEAVIVLTPLSFDQRYGIFYYKDNNSLTIVFSGDVVLNRLFTLELRPTTIFVDMLGINLSDLRRITINTQALPTQGYDKVLPFLGLFAAYTNNALNIDLLILAQKSLYNTDRGFSKFDLQVFPEGS</sequence>
<dbReference type="STRING" id="1618337.UT28_C0001G0419"/>
<reference evidence="1 2" key="1">
    <citation type="journal article" date="2015" name="Nature">
        <title>rRNA introns, odd ribosomes, and small enigmatic genomes across a large radiation of phyla.</title>
        <authorList>
            <person name="Brown C.T."/>
            <person name="Hug L.A."/>
            <person name="Thomas B.C."/>
            <person name="Sharon I."/>
            <person name="Castelle C.J."/>
            <person name="Singh A."/>
            <person name="Wilkins M.J."/>
            <person name="Williams K.H."/>
            <person name="Banfield J.F."/>
        </authorList>
    </citation>
    <scope>NUCLEOTIDE SEQUENCE [LARGE SCALE GENOMIC DNA]</scope>
</reference>
<evidence type="ECO:0000313" key="2">
    <source>
        <dbReference type="Proteomes" id="UP000035648"/>
    </source>
</evidence>
<dbReference type="KEGG" id="bbgw:UT28_C0001G0419"/>
<organism evidence="1 2">
    <name type="scientific">Berkelbacteria bacterium GW2011_GWE1_39_12</name>
    <dbReference type="NCBI Taxonomy" id="1618337"/>
    <lineage>
        <taxon>Bacteria</taxon>
        <taxon>Candidatus Berkelbacteria</taxon>
    </lineage>
</organism>
<protein>
    <submittedName>
        <fullName evidence="1">Uncharacterized protein</fullName>
    </submittedName>
</protein>
<gene>
    <name evidence="1" type="ORF">UT28_C0001G0419</name>
</gene>
<dbReference type="EMBL" id="CP011213">
    <property type="protein sequence ID" value="AKM82225.1"/>
    <property type="molecule type" value="Genomic_DNA"/>
</dbReference>
<accession>A0A0G4B3W0</accession>